<name>A0ABN9GBZ3_9NEOB</name>
<evidence type="ECO:0000313" key="2">
    <source>
        <dbReference type="Proteomes" id="UP001162483"/>
    </source>
</evidence>
<keyword evidence="2" id="KW-1185">Reference proteome</keyword>
<comment type="caution">
    <text evidence="1">The sequence shown here is derived from an EMBL/GenBank/DDBJ whole genome shotgun (WGS) entry which is preliminary data.</text>
</comment>
<dbReference type="Proteomes" id="UP001162483">
    <property type="component" value="Unassembled WGS sequence"/>
</dbReference>
<sequence>MQLFGHGNPFHEALYTLQIWRSLAIDSADSRRLPCTVRFSMRCPRSAILRGLTLHG</sequence>
<protein>
    <submittedName>
        <fullName evidence="1">Uncharacterized protein</fullName>
    </submittedName>
</protein>
<reference evidence="1" key="1">
    <citation type="submission" date="2023-05" db="EMBL/GenBank/DDBJ databases">
        <authorList>
            <person name="Stuckert A."/>
        </authorList>
    </citation>
    <scope>NUCLEOTIDE SEQUENCE</scope>
</reference>
<accession>A0ABN9GBZ3</accession>
<proteinExistence type="predicted"/>
<gene>
    <name evidence="1" type="ORF">SPARVUS_LOCUS13858077</name>
</gene>
<organism evidence="1 2">
    <name type="scientific">Staurois parvus</name>
    <dbReference type="NCBI Taxonomy" id="386267"/>
    <lineage>
        <taxon>Eukaryota</taxon>
        <taxon>Metazoa</taxon>
        <taxon>Chordata</taxon>
        <taxon>Craniata</taxon>
        <taxon>Vertebrata</taxon>
        <taxon>Euteleostomi</taxon>
        <taxon>Amphibia</taxon>
        <taxon>Batrachia</taxon>
        <taxon>Anura</taxon>
        <taxon>Neobatrachia</taxon>
        <taxon>Ranoidea</taxon>
        <taxon>Ranidae</taxon>
        <taxon>Staurois</taxon>
    </lineage>
</organism>
<evidence type="ECO:0000313" key="1">
    <source>
        <dbReference type="EMBL" id="CAI9606942.1"/>
    </source>
</evidence>
<dbReference type="EMBL" id="CATNWA010018371">
    <property type="protein sequence ID" value="CAI9606942.1"/>
    <property type="molecule type" value="Genomic_DNA"/>
</dbReference>